<keyword evidence="3" id="KW-1185">Reference proteome</keyword>
<evidence type="ECO:0000313" key="2">
    <source>
        <dbReference type="EMBL" id="ROT39034.1"/>
    </source>
</evidence>
<dbReference type="PANTHER" id="PTHR36182:SF1">
    <property type="entry name" value="PROTEIN, PUTATIVE (AFU_ORTHOLOGUE AFUA_6G10930)-RELATED"/>
    <property type="match status" value="1"/>
</dbReference>
<sequence length="277" mass="29159">LAAGHMAMSDPPPIRHRNNPNISPDEIDFQYADPMSSSGSNFPCKGHLNALSSPAGNPVAVWNAGGQYSLTITGGAPHSGGSCQASLSYDGGRTFKAIHSWIGGCPGLEGDSNWSFTVPHDAPSADNVVFAWTWFNKVGNREMYMNCAVVSIAGGLGTRGGGQGLLPSRPDMFVANVGNGCTTVDSRDVMFPNPGPDANIASPDAVPPIGLGCDVGLGAGHDSSHGNHELEWDEESHENQQVPGGNEYQDRHKEETGNDGVAWKGGYAPGNDWPVWY</sequence>
<reference evidence="2 3" key="1">
    <citation type="journal article" date="2018" name="Mol. Ecol.">
        <title>The obligate alkalophilic soda-lake fungus Sodiomyces alkalinus has shifted to a protein diet.</title>
        <authorList>
            <person name="Grum-Grzhimaylo A.A."/>
            <person name="Falkoski D.L."/>
            <person name="van den Heuvel J."/>
            <person name="Valero-Jimenez C.A."/>
            <person name="Min B."/>
            <person name="Choi I.G."/>
            <person name="Lipzen A."/>
            <person name="Daum C.G."/>
            <person name="Aanen D.K."/>
            <person name="Tsang A."/>
            <person name="Henrissat B."/>
            <person name="Bilanenko E.N."/>
            <person name="de Vries R.P."/>
            <person name="van Kan J.A.L."/>
            <person name="Grigoriev I.V."/>
            <person name="Debets A.J.M."/>
        </authorList>
    </citation>
    <scope>NUCLEOTIDE SEQUENCE [LARGE SCALE GENOMIC DNA]</scope>
    <source>
        <strain evidence="2 3">F11</strain>
    </source>
</reference>
<evidence type="ECO:0008006" key="4">
    <source>
        <dbReference type="Google" id="ProtNLM"/>
    </source>
</evidence>
<dbReference type="OrthoDB" id="2342176at2759"/>
<organism evidence="2 3">
    <name type="scientific">Sodiomyces alkalinus (strain CBS 110278 / VKM F-3762 / F11)</name>
    <name type="common">Alkaliphilic filamentous fungus</name>
    <dbReference type="NCBI Taxonomy" id="1314773"/>
    <lineage>
        <taxon>Eukaryota</taxon>
        <taxon>Fungi</taxon>
        <taxon>Dikarya</taxon>
        <taxon>Ascomycota</taxon>
        <taxon>Pezizomycotina</taxon>
        <taxon>Sordariomycetes</taxon>
        <taxon>Hypocreomycetidae</taxon>
        <taxon>Glomerellales</taxon>
        <taxon>Plectosphaerellaceae</taxon>
        <taxon>Sodiomyces</taxon>
    </lineage>
</organism>
<feature type="non-terminal residue" evidence="2">
    <location>
        <position position="277"/>
    </location>
</feature>
<dbReference type="GeneID" id="39575912"/>
<gene>
    <name evidence="2" type="ORF">SODALDRAFT_254741</name>
</gene>
<evidence type="ECO:0000256" key="1">
    <source>
        <dbReference type="SAM" id="MobiDB-lite"/>
    </source>
</evidence>
<dbReference type="EMBL" id="ML119054">
    <property type="protein sequence ID" value="ROT39034.1"/>
    <property type="molecule type" value="Genomic_DNA"/>
</dbReference>
<protein>
    <recommendedName>
        <fullName evidence="4">Lytic polysaccharide monooxygenase</fullName>
    </recommendedName>
</protein>
<dbReference type="AlphaFoldDB" id="A0A3N2PX40"/>
<feature type="non-terminal residue" evidence="2">
    <location>
        <position position="1"/>
    </location>
</feature>
<name>A0A3N2PX40_SODAK</name>
<dbReference type="Gene3D" id="2.70.50.70">
    <property type="match status" value="1"/>
</dbReference>
<accession>A0A3N2PX40</accession>
<dbReference type="PANTHER" id="PTHR36182">
    <property type="entry name" value="PROTEIN, PUTATIVE (AFU_ORTHOLOGUE AFUA_6G10930)-RELATED"/>
    <property type="match status" value="1"/>
</dbReference>
<feature type="region of interest" description="Disordered" evidence="1">
    <location>
        <begin position="217"/>
        <end position="265"/>
    </location>
</feature>
<proteinExistence type="predicted"/>
<dbReference type="Proteomes" id="UP000272025">
    <property type="component" value="Unassembled WGS sequence"/>
</dbReference>
<dbReference type="RefSeq" id="XP_028466840.1">
    <property type="nucleotide sequence ID" value="XM_028607434.1"/>
</dbReference>
<evidence type="ECO:0000313" key="3">
    <source>
        <dbReference type="Proteomes" id="UP000272025"/>
    </source>
</evidence>